<dbReference type="GO" id="GO:0006508">
    <property type="term" value="P:proteolysis"/>
    <property type="evidence" value="ECO:0007669"/>
    <property type="project" value="UniProtKB-KW"/>
</dbReference>
<feature type="binding site" evidence="9">
    <location>
        <position position="302"/>
    </location>
    <ligand>
        <name>a divalent metal cation</name>
        <dbReference type="ChEBI" id="CHEBI:60240"/>
        <label>2</label>
        <note>catalytic</note>
    </ligand>
</feature>
<keyword evidence="14" id="KW-1185">Reference proteome</keyword>
<keyword evidence="4 9" id="KW-0031">Aminopeptidase</keyword>
<feature type="region of interest" description="Disordered" evidence="11">
    <location>
        <begin position="1"/>
        <end position="101"/>
    </location>
</feature>
<comment type="cofactor">
    <cofactor evidence="3">
        <name>Fe(2+)</name>
        <dbReference type="ChEBI" id="CHEBI:29033"/>
    </cofactor>
</comment>
<evidence type="ECO:0000256" key="9">
    <source>
        <dbReference type="HAMAP-Rule" id="MF_03175"/>
    </source>
</evidence>
<evidence type="ECO:0000256" key="8">
    <source>
        <dbReference type="ARBA" id="ARBA00022801"/>
    </source>
</evidence>
<dbReference type="CDD" id="cd01088">
    <property type="entry name" value="MetAP2"/>
    <property type="match status" value="1"/>
</dbReference>
<keyword evidence="6 9" id="KW-0645">Protease</keyword>
<dbReference type="PROSITE" id="PS01202">
    <property type="entry name" value="MAP_2"/>
    <property type="match status" value="1"/>
</dbReference>
<keyword evidence="5 9" id="KW-0963">Cytoplasm</keyword>
<evidence type="ECO:0000256" key="5">
    <source>
        <dbReference type="ARBA" id="ARBA00022490"/>
    </source>
</evidence>
<protein>
    <recommendedName>
        <fullName evidence="9">Methionine aminopeptidase 2</fullName>
        <shortName evidence="9">MAP 2</shortName>
        <shortName evidence="9">MetAP 2</shortName>
        <ecNumber evidence="9">3.4.11.18</ecNumber>
    </recommendedName>
    <alternativeName>
        <fullName evidence="9">Peptidase M</fullName>
    </alternativeName>
</protein>
<keyword evidence="7 9" id="KW-0479">Metal-binding</keyword>
<comment type="cofactor">
    <cofactor evidence="2">
        <name>Mn(2+)</name>
        <dbReference type="ChEBI" id="CHEBI:29035"/>
    </cofactor>
</comment>
<comment type="caution">
    <text evidence="13">The sequence shown here is derived from an EMBL/GenBank/DDBJ whole genome shotgun (WGS) entry which is preliminary data.</text>
</comment>
<organism evidence="13 14">
    <name type="scientific">Polyplosphaeria fusca</name>
    <dbReference type="NCBI Taxonomy" id="682080"/>
    <lineage>
        <taxon>Eukaryota</taxon>
        <taxon>Fungi</taxon>
        <taxon>Dikarya</taxon>
        <taxon>Ascomycota</taxon>
        <taxon>Pezizomycotina</taxon>
        <taxon>Dothideomycetes</taxon>
        <taxon>Pleosporomycetidae</taxon>
        <taxon>Pleosporales</taxon>
        <taxon>Tetraplosphaeriaceae</taxon>
        <taxon>Polyplosphaeria</taxon>
    </lineage>
</organism>
<dbReference type="InterPro" id="IPR036005">
    <property type="entry name" value="Creatinase/aminopeptidase-like"/>
</dbReference>
<evidence type="ECO:0000256" key="11">
    <source>
        <dbReference type="SAM" id="MobiDB-lite"/>
    </source>
</evidence>
<dbReference type="EMBL" id="ML996099">
    <property type="protein sequence ID" value="KAF2740617.1"/>
    <property type="molecule type" value="Genomic_DNA"/>
</dbReference>
<dbReference type="InterPro" id="IPR036388">
    <property type="entry name" value="WH-like_DNA-bd_sf"/>
</dbReference>
<dbReference type="PANTHER" id="PTHR45777:SF2">
    <property type="entry name" value="METHIONINE AMINOPEPTIDASE 2"/>
    <property type="match status" value="1"/>
</dbReference>
<dbReference type="InterPro" id="IPR000994">
    <property type="entry name" value="Pept_M24"/>
</dbReference>
<dbReference type="InterPro" id="IPR001714">
    <property type="entry name" value="Pept_M24_MAP"/>
</dbReference>
<evidence type="ECO:0000256" key="3">
    <source>
        <dbReference type="ARBA" id="ARBA00001954"/>
    </source>
</evidence>
<dbReference type="GO" id="GO:0004239">
    <property type="term" value="F:initiator methionyl aminopeptidase activity"/>
    <property type="evidence" value="ECO:0007669"/>
    <property type="project" value="UniProtKB-UniRule"/>
</dbReference>
<accession>A0A9P4RBZ6</accession>
<proteinExistence type="inferred from homology"/>
<dbReference type="Pfam" id="PF00557">
    <property type="entry name" value="Peptidase_M24"/>
    <property type="match status" value="1"/>
</dbReference>
<feature type="binding site" evidence="9">
    <location>
        <position position="430"/>
    </location>
    <ligand>
        <name>a divalent metal cation</name>
        <dbReference type="ChEBI" id="CHEBI:60240"/>
        <label>1</label>
    </ligand>
</feature>
<dbReference type="AlphaFoldDB" id="A0A9P4RBZ6"/>
<evidence type="ECO:0000313" key="14">
    <source>
        <dbReference type="Proteomes" id="UP000799444"/>
    </source>
</evidence>
<dbReference type="GO" id="GO:0070006">
    <property type="term" value="F:metalloaminopeptidase activity"/>
    <property type="evidence" value="ECO:0007669"/>
    <property type="project" value="UniProtKB-UniRule"/>
</dbReference>
<dbReference type="InterPro" id="IPR002468">
    <property type="entry name" value="Pept_M24A_MAP2"/>
</dbReference>
<dbReference type="PRINTS" id="PR00599">
    <property type="entry name" value="MAPEPTIDASE"/>
</dbReference>
<evidence type="ECO:0000256" key="4">
    <source>
        <dbReference type="ARBA" id="ARBA00022438"/>
    </source>
</evidence>
<dbReference type="OrthoDB" id="7848262at2759"/>
<dbReference type="NCBIfam" id="TIGR00501">
    <property type="entry name" value="met_pdase_II"/>
    <property type="match status" value="1"/>
</dbReference>
<evidence type="ECO:0000256" key="10">
    <source>
        <dbReference type="RuleBase" id="RU003653"/>
    </source>
</evidence>
<feature type="binding site" evidence="9">
    <location>
        <position position="222"/>
    </location>
    <ligand>
        <name>a divalent metal cation</name>
        <dbReference type="ChEBI" id="CHEBI:60240"/>
        <label>1</label>
    </ligand>
</feature>
<dbReference type="InterPro" id="IPR036390">
    <property type="entry name" value="WH_DNA-bd_sf"/>
</dbReference>
<dbReference type="GO" id="GO:0005737">
    <property type="term" value="C:cytoplasm"/>
    <property type="evidence" value="ECO:0007669"/>
    <property type="project" value="UniProtKB-SubCell"/>
</dbReference>
<comment type="cofactor">
    <cofactor evidence="9">
        <name>Co(2+)</name>
        <dbReference type="ChEBI" id="CHEBI:48828"/>
    </cofactor>
    <cofactor evidence="9">
        <name>Zn(2+)</name>
        <dbReference type="ChEBI" id="CHEBI:29105"/>
    </cofactor>
    <cofactor evidence="9">
        <name>Mn(2+)</name>
        <dbReference type="ChEBI" id="CHEBI:29035"/>
    </cofactor>
    <cofactor evidence="9">
        <name>Fe(2+)</name>
        <dbReference type="ChEBI" id="CHEBI:29033"/>
    </cofactor>
    <text evidence="9">Binds 2 divalent metal cations per subunit. Has a high-affinity and a low affinity metal-binding site. The true nature of the physiological cofactor is under debate. The enzyme is active with cobalt, zinc, manganese or divalent iron ions. Most likely, methionine aminopeptidases function as mononuclear Fe(2+)-metalloproteases under physiological conditions, and the catalytically relevant metal-binding site has been assigned to the histidine-containing high-affinity site.</text>
</comment>
<dbReference type="Gene3D" id="3.90.230.10">
    <property type="entry name" value="Creatinase/methionine aminopeptidase superfamily"/>
    <property type="match status" value="1"/>
</dbReference>
<dbReference type="PANTHER" id="PTHR45777">
    <property type="entry name" value="METHIONINE AMINOPEPTIDASE 2"/>
    <property type="match status" value="1"/>
</dbReference>
<dbReference type="Proteomes" id="UP000799444">
    <property type="component" value="Unassembled WGS sequence"/>
</dbReference>
<dbReference type="EC" id="3.4.11.18" evidence="9"/>
<keyword evidence="8 9" id="KW-0378">Hydrolase</keyword>
<dbReference type="SUPFAM" id="SSF55920">
    <property type="entry name" value="Creatinase/aminopeptidase"/>
    <property type="match status" value="1"/>
</dbReference>
<feature type="binding site" evidence="9">
    <location>
        <position position="310"/>
    </location>
    <ligand>
        <name>substrate</name>
    </ligand>
</feature>
<feature type="binding site" evidence="9">
    <location>
        <position position="430"/>
    </location>
    <ligand>
        <name>a divalent metal cation</name>
        <dbReference type="ChEBI" id="CHEBI:60240"/>
        <label>2</label>
        <note>catalytic</note>
    </ligand>
</feature>
<dbReference type="InterPro" id="IPR050247">
    <property type="entry name" value="Met_Aminopeptidase_Type2"/>
</dbReference>
<feature type="binding site" evidence="9">
    <location>
        <position position="233"/>
    </location>
    <ligand>
        <name>a divalent metal cation</name>
        <dbReference type="ChEBI" id="CHEBI:60240"/>
        <label>2</label>
        <note>catalytic</note>
    </ligand>
</feature>
<comment type="catalytic activity">
    <reaction evidence="1 9 10">
        <text>Release of N-terminal amino acids, preferentially methionine, from peptides and arylamides.</text>
        <dbReference type="EC" id="3.4.11.18"/>
    </reaction>
</comment>
<evidence type="ECO:0000256" key="1">
    <source>
        <dbReference type="ARBA" id="ARBA00000294"/>
    </source>
</evidence>
<feature type="binding site" evidence="9">
    <location>
        <position position="202"/>
    </location>
    <ligand>
        <name>substrate</name>
    </ligand>
</feature>
<evidence type="ECO:0000256" key="2">
    <source>
        <dbReference type="ARBA" id="ARBA00001936"/>
    </source>
</evidence>
<reference evidence="13" key="1">
    <citation type="journal article" date="2020" name="Stud. Mycol.">
        <title>101 Dothideomycetes genomes: a test case for predicting lifestyles and emergence of pathogens.</title>
        <authorList>
            <person name="Haridas S."/>
            <person name="Albert R."/>
            <person name="Binder M."/>
            <person name="Bloem J."/>
            <person name="Labutti K."/>
            <person name="Salamov A."/>
            <person name="Andreopoulos B."/>
            <person name="Baker S."/>
            <person name="Barry K."/>
            <person name="Bills G."/>
            <person name="Bluhm B."/>
            <person name="Cannon C."/>
            <person name="Castanera R."/>
            <person name="Culley D."/>
            <person name="Daum C."/>
            <person name="Ezra D."/>
            <person name="Gonzalez J."/>
            <person name="Henrissat B."/>
            <person name="Kuo A."/>
            <person name="Liang C."/>
            <person name="Lipzen A."/>
            <person name="Lutzoni F."/>
            <person name="Magnuson J."/>
            <person name="Mondo S."/>
            <person name="Nolan M."/>
            <person name="Ohm R."/>
            <person name="Pangilinan J."/>
            <person name="Park H.-J."/>
            <person name="Ramirez L."/>
            <person name="Alfaro M."/>
            <person name="Sun H."/>
            <person name="Tritt A."/>
            <person name="Yoshinaga Y."/>
            <person name="Zwiers L.-H."/>
            <person name="Turgeon B."/>
            <person name="Goodwin S."/>
            <person name="Spatafora J."/>
            <person name="Crous P."/>
            <person name="Grigoriev I."/>
        </authorList>
    </citation>
    <scope>NUCLEOTIDE SEQUENCE</scope>
    <source>
        <strain evidence="13">CBS 125425</strain>
    </source>
</reference>
<evidence type="ECO:0000256" key="7">
    <source>
        <dbReference type="ARBA" id="ARBA00022723"/>
    </source>
</evidence>
<feature type="domain" description="Peptidase M24" evidence="12">
    <location>
        <begin position="134"/>
        <end position="338"/>
    </location>
</feature>
<evidence type="ECO:0000256" key="6">
    <source>
        <dbReference type="ARBA" id="ARBA00022670"/>
    </source>
</evidence>
<comment type="subcellular location">
    <subcellularLocation>
        <location evidence="9">Cytoplasm</location>
    </subcellularLocation>
</comment>
<comment type="function">
    <text evidence="9 10">Cotranslationally removes the N-terminal methionine from nascent proteins. The N-terminal methionine is often cleaved when the second residue in the primary sequence is small and uncharged (Met-Ala-, Cys, Gly, Pro, Ser, Thr, or Val).</text>
</comment>
<dbReference type="GO" id="GO:0046872">
    <property type="term" value="F:metal ion binding"/>
    <property type="evidence" value="ECO:0007669"/>
    <property type="project" value="UniProtKB-UniRule"/>
</dbReference>
<sequence>MAAKAAEGVASLKLDDTNGKPVNGSTQNGTKTGEVDHEDSDDDNEEAEGGLDAGGEGAAKKKKKRKPRKKKKGGAGGGPKVQTSPPRVPVHELFPNDSYPEGQIEEYRDENSYRTTNEEKRMLDRMNNDFLTDYRRGAEVHRTVRQWAQNWIKPGMTLTEIAEGIEDSVRALTGHQGLEEGDALKGGMGFPTGLSLNHCAAHYTPNAGNKMVLQAEDVMKVDFGVHINGRIVDSAFTMTFDPVYDNLVQACKDATNAGIKEAGIDVRMSDIGAAIQEVMESYECEIKGQTYPVKCIRNLNGHSIGHYSIHGGKTVPIVKGGDQTKMEEGETFAIETFGSTGKGYVRDDMETSHYAKREDAPKVALRVSSAKTLLNSITKNFGTLPWCRRYLDRLGHDKYLLGLNNLVSAGIVEAYPPLCDIKGSYTAQSEHTFILRPTVKEVVSRGDDY</sequence>
<comment type="similarity">
    <text evidence="9">Belongs to the peptidase M24A family. Methionine aminopeptidase eukaryotic type 2 subfamily.</text>
</comment>
<evidence type="ECO:0000259" key="12">
    <source>
        <dbReference type="Pfam" id="PF00557"/>
    </source>
</evidence>
<feature type="compositionally biased region" description="Basic residues" evidence="11">
    <location>
        <begin position="60"/>
        <end position="73"/>
    </location>
</feature>
<evidence type="ECO:0000313" key="13">
    <source>
        <dbReference type="EMBL" id="KAF2740617.1"/>
    </source>
</evidence>
<gene>
    <name evidence="13" type="ORF">EJ04DRAFT_481763</name>
</gene>
<feature type="binding site" evidence="9">
    <location>
        <position position="335"/>
    </location>
    <ligand>
        <name>a divalent metal cation</name>
        <dbReference type="ChEBI" id="CHEBI:60240"/>
        <label>2</label>
        <note>catalytic</note>
    </ligand>
</feature>
<name>A0A9P4RBZ6_9PLEO</name>
<dbReference type="SUPFAM" id="SSF46785">
    <property type="entry name" value="Winged helix' DNA-binding domain"/>
    <property type="match status" value="1"/>
</dbReference>
<feature type="binding site" evidence="9">
    <location>
        <position position="233"/>
    </location>
    <ligand>
        <name>a divalent metal cation</name>
        <dbReference type="ChEBI" id="CHEBI:60240"/>
        <label>1</label>
    </ligand>
</feature>
<feature type="compositionally biased region" description="Acidic residues" evidence="11">
    <location>
        <begin position="36"/>
        <end position="49"/>
    </location>
</feature>
<dbReference type="HAMAP" id="MF_03175">
    <property type="entry name" value="MetAP_2_euk"/>
    <property type="match status" value="1"/>
</dbReference>
<dbReference type="InterPro" id="IPR018349">
    <property type="entry name" value="Pept_M24A_MAP2_BS"/>
</dbReference>
<dbReference type="Gene3D" id="1.10.10.10">
    <property type="entry name" value="Winged helix-like DNA-binding domain superfamily/Winged helix DNA-binding domain"/>
    <property type="match status" value="1"/>
</dbReference>